<organism evidence="7 8">
    <name type="scientific">Loxodonta africana</name>
    <name type="common">African elephant</name>
    <dbReference type="NCBI Taxonomy" id="9785"/>
    <lineage>
        <taxon>Eukaryota</taxon>
        <taxon>Metazoa</taxon>
        <taxon>Chordata</taxon>
        <taxon>Craniata</taxon>
        <taxon>Vertebrata</taxon>
        <taxon>Euteleostomi</taxon>
        <taxon>Mammalia</taxon>
        <taxon>Eutheria</taxon>
        <taxon>Afrotheria</taxon>
        <taxon>Proboscidea</taxon>
        <taxon>Elephantidae</taxon>
        <taxon>Loxodonta</taxon>
    </lineage>
</organism>
<dbReference type="Pfam" id="PF00685">
    <property type="entry name" value="Sulfotransfer_1"/>
    <property type="match status" value="1"/>
</dbReference>
<evidence type="ECO:0000256" key="5">
    <source>
        <dbReference type="RuleBase" id="RU361155"/>
    </source>
</evidence>
<dbReference type="Gene3D" id="3.40.50.300">
    <property type="entry name" value="P-loop containing nucleotide triphosphate hydrolases"/>
    <property type="match status" value="1"/>
</dbReference>
<dbReference type="OMA" id="WISELIH"/>
<dbReference type="InterPro" id="IPR027417">
    <property type="entry name" value="P-loop_NTPase"/>
</dbReference>
<evidence type="ECO:0000313" key="7">
    <source>
        <dbReference type="Ensembl" id="ENSLAFP00000018467.1"/>
    </source>
</evidence>
<dbReference type="Proteomes" id="UP000007646">
    <property type="component" value="Unassembled WGS sequence"/>
</dbReference>
<reference evidence="7 8" key="1">
    <citation type="submission" date="2009-06" db="EMBL/GenBank/DDBJ databases">
        <title>The Genome Sequence of Loxodonta africana (African elephant).</title>
        <authorList>
            <person name="Di Palma F."/>
            <person name="Heiman D."/>
            <person name="Young S."/>
            <person name="Johnson J."/>
            <person name="Lander E.S."/>
            <person name="Lindblad-Toh K."/>
        </authorList>
    </citation>
    <scope>NUCLEOTIDE SEQUENCE [LARGE SCALE GENOMIC DNA]</scope>
    <source>
        <strain evidence="7 8">Isolate ISIS603380</strain>
    </source>
</reference>
<dbReference type="AlphaFoldDB" id="G3TSA9"/>
<dbReference type="FunFam" id="3.40.50.300:FF:000433">
    <property type="entry name" value="Estrogen sulfotransferase"/>
    <property type="match status" value="1"/>
</dbReference>
<dbReference type="GO" id="GO:0005737">
    <property type="term" value="C:cytoplasm"/>
    <property type="evidence" value="ECO:0007669"/>
    <property type="project" value="UniProtKB-SubCell"/>
</dbReference>
<dbReference type="GeneTree" id="ENSGT00940000154432"/>
<evidence type="ECO:0000256" key="3">
    <source>
        <dbReference type="ARBA" id="ARBA00022490"/>
    </source>
</evidence>
<dbReference type="Ensembl" id="ENSLAFT00000034629.1">
    <property type="protein sequence ID" value="ENSLAFP00000018467.1"/>
    <property type="gene ID" value="ENSLAFG00000025981.1"/>
</dbReference>
<keyword evidence="3" id="KW-0963">Cytoplasm</keyword>
<keyword evidence="8" id="KW-1185">Reference proteome</keyword>
<dbReference type="SUPFAM" id="SSF52540">
    <property type="entry name" value="P-loop containing nucleoside triphosphate hydrolases"/>
    <property type="match status" value="1"/>
</dbReference>
<comment type="subcellular location">
    <subcellularLocation>
        <location evidence="1">Cytoplasm</location>
    </subcellularLocation>
</comment>
<evidence type="ECO:0000259" key="6">
    <source>
        <dbReference type="Pfam" id="PF00685"/>
    </source>
</evidence>
<evidence type="ECO:0000256" key="2">
    <source>
        <dbReference type="ARBA" id="ARBA00005771"/>
    </source>
</evidence>
<dbReference type="FunCoup" id="G3TSA9">
    <property type="interactions" value="6"/>
</dbReference>
<reference evidence="7" key="3">
    <citation type="submission" date="2025-09" db="UniProtKB">
        <authorList>
            <consortium name="Ensembl"/>
        </authorList>
    </citation>
    <scope>IDENTIFICATION</scope>
    <source>
        <strain evidence="7">Isolate ISIS603380</strain>
    </source>
</reference>
<evidence type="ECO:0000256" key="1">
    <source>
        <dbReference type="ARBA" id="ARBA00004496"/>
    </source>
</evidence>
<dbReference type="eggNOG" id="KOG1584">
    <property type="taxonomic scope" value="Eukaryota"/>
</dbReference>
<feature type="domain" description="Sulfotransferase" evidence="6">
    <location>
        <begin position="36"/>
        <end position="280"/>
    </location>
</feature>
<evidence type="ECO:0000313" key="8">
    <source>
        <dbReference type="Proteomes" id="UP000007646"/>
    </source>
</evidence>
<keyword evidence="4 5" id="KW-0808">Transferase</keyword>
<dbReference type="GO" id="GO:0008146">
    <property type="term" value="F:sulfotransferase activity"/>
    <property type="evidence" value="ECO:0007669"/>
    <property type="project" value="InterPro"/>
</dbReference>
<dbReference type="PANTHER" id="PTHR11783">
    <property type="entry name" value="SULFOTRANSFERASE SULT"/>
    <property type="match status" value="1"/>
</dbReference>
<comment type="similarity">
    <text evidence="2 5">Belongs to the sulfotransferase 1 family.</text>
</comment>
<dbReference type="HOGENOM" id="CLU_027239_1_0_1"/>
<name>G3TSA9_LOXAF</name>
<protein>
    <recommendedName>
        <fullName evidence="5">Sulfotransferase</fullName>
        <ecNumber evidence="5">2.8.2.-</ecNumber>
    </recommendedName>
</protein>
<evidence type="ECO:0000256" key="4">
    <source>
        <dbReference type="ARBA" id="ARBA00022679"/>
    </source>
</evidence>
<reference evidence="7" key="2">
    <citation type="submission" date="2025-08" db="UniProtKB">
        <authorList>
            <consortium name="Ensembl"/>
        </authorList>
    </citation>
    <scope>IDENTIFICATION</scope>
    <source>
        <strain evidence="7">Isolate ISIS603380</strain>
    </source>
</reference>
<dbReference type="InParanoid" id="G3TSA9"/>
<dbReference type="InterPro" id="IPR000863">
    <property type="entry name" value="Sulfotransferase_dom"/>
</dbReference>
<dbReference type="EC" id="2.8.2.-" evidence="5"/>
<proteinExistence type="inferred from homology"/>
<dbReference type="STRING" id="9785.ENSLAFP00000018467"/>
<sequence>LGMATDYLRFEGISFMKNVHSTEILKSVCDEFVVRDGDVVILSYPKSGTNWLVEIISLIHSKGDPCWVQSVLTWDRSPWIETIDGYERVNNQKDPRIYSSHLPIQLFPKSFFNTKAKAIYLIRNPRDVITSGYYFNKALRCVQNPELFEEYFECFLPGNVPYGSWFDHTLGWMSMRGKENFLIISYEELHQDIRASVERISQFLGKKLSSDELNSVLKNVSFEVMKDNKMSNFSLVPDDIMDHSKGKLLRKGITGDWKNHFTVAQSEAFNKTYQEKMGELPQGFFPWE</sequence>
<accession>G3TSA9</accession>